<dbReference type="NCBIfam" id="NF037982">
    <property type="entry name" value="Nramp_1"/>
    <property type="match status" value="1"/>
</dbReference>
<protein>
    <submittedName>
        <fullName evidence="6">Iron transporter</fullName>
    </submittedName>
</protein>
<evidence type="ECO:0000313" key="7">
    <source>
        <dbReference type="Proteomes" id="UP000073816"/>
    </source>
</evidence>
<keyword evidence="4 5" id="KW-0472">Membrane</keyword>
<evidence type="ECO:0000256" key="5">
    <source>
        <dbReference type="SAM" id="Phobius"/>
    </source>
</evidence>
<dbReference type="RefSeq" id="WP_067547850.1">
    <property type="nucleotide sequence ID" value="NZ_CP012836.1"/>
</dbReference>
<keyword evidence="2 5" id="KW-0812">Transmembrane</keyword>
<dbReference type="OrthoDB" id="9787548at2"/>
<dbReference type="PANTHER" id="PTHR11706:SF3">
    <property type="entry name" value="METAL ION TRANSPORT PROTEIN"/>
    <property type="match status" value="1"/>
</dbReference>
<organism evidence="6 7">
    <name type="scientific">Algoriphagus sanaruensis</name>
    <dbReference type="NCBI Taxonomy" id="1727163"/>
    <lineage>
        <taxon>Bacteria</taxon>
        <taxon>Pseudomonadati</taxon>
        <taxon>Bacteroidota</taxon>
        <taxon>Cytophagia</taxon>
        <taxon>Cytophagales</taxon>
        <taxon>Cyclobacteriaceae</taxon>
        <taxon>Algoriphagus</taxon>
    </lineage>
</organism>
<proteinExistence type="predicted"/>
<sequence length="444" mass="48842">MSNEASPSTLLNPPKSLSKKLTFLGPGFILSASIVGSGELIATTLLGAKAGFIALWVILLSCFVKVAIQVEFGKNAILFGKSLMTEINQLSDKKSTFSNWSIWGIGILTLLKILQLGGMIGGAALALSLIFPSISVGTSLVFLGAILPFFFLKNYYPLIERTASIMVFAFSLFTLFCFLSILFTPYSFNWEQIRSGLSFHLPKEYLFVAIGAFGITGVASDEIIAYTYWCREKGYAKYTGPNDGSDDWKKRAQGWINIMKLDAAVAMIIYTLITAAFYILGASVLYENKNLPEGNDLISYLASIYTETLGEEVKTMYLVGAFFALYSSVFATLAYWTRLFPDILGTLGWISESNKIYLIQTLAIFFPIAWIAVYWFIQQPAFLVLIGGSIGSVLLIIISYLGIVFHRKNKTTGVDSGVISALFFWISLVSILGVSLYGIVQSIQ</sequence>
<feature type="transmembrane region" description="Helical" evidence="5">
    <location>
        <begin position="164"/>
        <end position="186"/>
    </location>
</feature>
<name>A0A142EPU3_9BACT</name>
<comment type="subcellular location">
    <subcellularLocation>
        <location evidence="1">Membrane</location>
        <topology evidence="1">Multi-pass membrane protein</topology>
    </subcellularLocation>
</comment>
<feature type="transmembrane region" description="Helical" evidence="5">
    <location>
        <begin position="316"/>
        <end position="336"/>
    </location>
</feature>
<dbReference type="Pfam" id="PF01566">
    <property type="entry name" value="Nramp"/>
    <property type="match status" value="1"/>
</dbReference>
<evidence type="ECO:0000256" key="4">
    <source>
        <dbReference type="ARBA" id="ARBA00023136"/>
    </source>
</evidence>
<dbReference type="EMBL" id="CP012836">
    <property type="protein sequence ID" value="AMQ57148.1"/>
    <property type="molecule type" value="Genomic_DNA"/>
</dbReference>
<reference evidence="7" key="1">
    <citation type="submission" date="2015-09" db="EMBL/GenBank/DDBJ databases">
        <title>Complete sequence of Algoriphagus sp. M8-2.</title>
        <authorList>
            <person name="Shintani M."/>
        </authorList>
    </citation>
    <scope>NUCLEOTIDE SEQUENCE [LARGE SCALE GENOMIC DNA]</scope>
    <source>
        <strain evidence="7">M8-2</strain>
    </source>
</reference>
<feature type="transmembrane region" description="Helical" evidence="5">
    <location>
        <begin position="48"/>
        <end position="68"/>
    </location>
</feature>
<reference evidence="6 7" key="2">
    <citation type="journal article" date="2016" name="Genome Announc.">
        <title>Complete Genome Sequence of Algoriphagus sp. Strain M8-2, Isolated from a Brackish Lake.</title>
        <authorList>
            <person name="Muraguchi Y."/>
            <person name="Kushimoto K."/>
            <person name="Ohtsubo Y."/>
            <person name="Suzuki T."/>
            <person name="Dohra H."/>
            <person name="Kimbara K."/>
            <person name="Shintani M."/>
        </authorList>
    </citation>
    <scope>NUCLEOTIDE SEQUENCE [LARGE SCALE GENOMIC DNA]</scope>
    <source>
        <strain evidence="6 7">M8-2</strain>
    </source>
</reference>
<dbReference type="Proteomes" id="UP000073816">
    <property type="component" value="Chromosome"/>
</dbReference>
<evidence type="ECO:0000256" key="2">
    <source>
        <dbReference type="ARBA" id="ARBA00022692"/>
    </source>
</evidence>
<accession>A0A142EPU3</accession>
<dbReference type="PANTHER" id="PTHR11706">
    <property type="entry name" value="SOLUTE CARRIER PROTEIN FAMILY 11 MEMBER"/>
    <property type="match status" value="1"/>
</dbReference>
<dbReference type="InterPro" id="IPR001046">
    <property type="entry name" value="NRAMP_fam"/>
</dbReference>
<feature type="transmembrane region" description="Helical" evidence="5">
    <location>
        <begin position="129"/>
        <end position="152"/>
    </location>
</feature>
<feature type="transmembrane region" description="Helical" evidence="5">
    <location>
        <begin position="263"/>
        <end position="286"/>
    </location>
</feature>
<gene>
    <name evidence="6" type="ORF">AO498_11935</name>
</gene>
<feature type="transmembrane region" description="Helical" evidence="5">
    <location>
        <begin position="100"/>
        <end position="123"/>
    </location>
</feature>
<feature type="transmembrane region" description="Helical" evidence="5">
    <location>
        <begin position="21"/>
        <end position="42"/>
    </location>
</feature>
<evidence type="ECO:0000256" key="1">
    <source>
        <dbReference type="ARBA" id="ARBA00004141"/>
    </source>
</evidence>
<dbReference type="GO" id="GO:0005384">
    <property type="term" value="F:manganese ion transmembrane transporter activity"/>
    <property type="evidence" value="ECO:0007669"/>
    <property type="project" value="TreeGrafter"/>
</dbReference>
<feature type="transmembrane region" description="Helical" evidence="5">
    <location>
        <begin position="417"/>
        <end position="440"/>
    </location>
</feature>
<feature type="transmembrane region" description="Helical" evidence="5">
    <location>
        <begin position="356"/>
        <end position="377"/>
    </location>
</feature>
<evidence type="ECO:0000256" key="3">
    <source>
        <dbReference type="ARBA" id="ARBA00022989"/>
    </source>
</evidence>
<evidence type="ECO:0000313" key="6">
    <source>
        <dbReference type="EMBL" id="AMQ57148.1"/>
    </source>
</evidence>
<dbReference type="KEGG" id="alm:AO498_11935"/>
<keyword evidence="7" id="KW-1185">Reference proteome</keyword>
<dbReference type="PATRIC" id="fig|1727163.4.peg.2496"/>
<feature type="transmembrane region" description="Helical" evidence="5">
    <location>
        <begin position="206"/>
        <end position="229"/>
    </location>
</feature>
<dbReference type="AlphaFoldDB" id="A0A142EPU3"/>
<dbReference type="GO" id="GO:0034755">
    <property type="term" value="P:iron ion transmembrane transport"/>
    <property type="evidence" value="ECO:0007669"/>
    <property type="project" value="TreeGrafter"/>
</dbReference>
<keyword evidence="3 5" id="KW-1133">Transmembrane helix</keyword>
<feature type="transmembrane region" description="Helical" evidence="5">
    <location>
        <begin position="383"/>
        <end position="405"/>
    </location>
</feature>
<dbReference type="GO" id="GO:0015086">
    <property type="term" value="F:cadmium ion transmembrane transporter activity"/>
    <property type="evidence" value="ECO:0007669"/>
    <property type="project" value="TreeGrafter"/>
</dbReference>
<dbReference type="STRING" id="1727163.AO498_11935"/>
<dbReference type="GO" id="GO:0005886">
    <property type="term" value="C:plasma membrane"/>
    <property type="evidence" value="ECO:0007669"/>
    <property type="project" value="TreeGrafter"/>
</dbReference>